<dbReference type="Gene3D" id="1.20.1530.10">
    <property type="entry name" value="Na+/H+ antiporter like domain"/>
    <property type="match status" value="1"/>
</dbReference>
<feature type="transmembrane region" description="Helical" evidence="6">
    <location>
        <begin position="171"/>
        <end position="192"/>
    </location>
</feature>
<keyword evidence="6" id="KW-0915">Sodium</keyword>
<evidence type="ECO:0000256" key="2">
    <source>
        <dbReference type="ARBA" id="ARBA00022475"/>
    </source>
</evidence>
<organism evidence="7 8">
    <name type="scientific">Longimicrobium terrae</name>
    <dbReference type="NCBI Taxonomy" id="1639882"/>
    <lineage>
        <taxon>Bacteria</taxon>
        <taxon>Pseudomonadati</taxon>
        <taxon>Gemmatimonadota</taxon>
        <taxon>Longimicrobiia</taxon>
        <taxon>Longimicrobiales</taxon>
        <taxon>Longimicrobiaceae</taxon>
        <taxon>Longimicrobium</taxon>
    </lineage>
</organism>
<evidence type="ECO:0000256" key="1">
    <source>
        <dbReference type="ARBA" id="ARBA00004429"/>
    </source>
</evidence>
<dbReference type="PANTHER" id="PTHR30341">
    <property type="entry name" value="SODIUM ION/PROTON ANTIPORTER NHAA-RELATED"/>
    <property type="match status" value="1"/>
</dbReference>
<comment type="function">
    <text evidence="6">Na(+)/H(+) antiporter that extrudes sodium in exchange for external protons.</text>
</comment>
<keyword evidence="5 6" id="KW-0472">Membrane</keyword>
<evidence type="ECO:0000256" key="6">
    <source>
        <dbReference type="HAMAP-Rule" id="MF_01844"/>
    </source>
</evidence>
<dbReference type="GO" id="GO:0005886">
    <property type="term" value="C:plasma membrane"/>
    <property type="evidence" value="ECO:0007669"/>
    <property type="project" value="UniProtKB-SubCell"/>
</dbReference>
<sequence length="455" mass="48891">MATQNHVLPPLRPARIQRILSPFVRFAHAESAGGIVLIACTLVAIIAANSPWREAYHTFWETPLTFRFGGQELSYALHHWVNDGLMAVFFFLVGLEIKREFLVGELASAKRAALPIAAALGGMVVPALIFAAVNMGGTGTRGWGIPMATDIAFALGVLALMGPRVPLSLKVFLAALAIVDDLGAVLVIALFYTASINWAALGIGGVVLVILVILNRLGARSPLTYVMAGAVLWVAFLLSGVHATVAGVLLAMTIPARTRIDTQEFLDRGRKVLDHFEAEGEEGPSVLTNKGQQEAVQEMENACEAAQAPLQRIEHELHYWVAFGIIPLFALANAGVHISGNVLAAFREPVTLGVMLGLIVGKPIGISLFAWLSVRMRLAELPYGADWSAIRGVSLLGGIGFTMSLFISALAFPQHPEFNEDAKLGIFVASFVAGILGWLALRRLPATIERREAER</sequence>
<feature type="transmembrane region" description="Helical" evidence="6">
    <location>
        <begin position="73"/>
        <end position="92"/>
    </location>
</feature>
<accession>A0A841H777</accession>
<comment type="catalytic activity">
    <reaction evidence="6">
        <text>Na(+)(in) + 2 H(+)(out) = Na(+)(out) + 2 H(+)(in)</text>
        <dbReference type="Rhea" id="RHEA:29251"/>
        <dbReference type="ChEBI" id="CHEBI:15378"/>
        <dbReference type="ChEBI" id="CHEBI:29101"/>
    </reaction>
</comment>
<dbReference type="EMBL" id="JACHIA010000034">
    <property type="protein sequence ID" value="MBB6073957.1"/>
    <property type="molecule type" value="Genomic_DNA"/>
</dbReference>
<evidence type="ECO:0000256" key="5">
    <source>
        <dbReference type="ARBA" id="ARBA00023136"/>
    </source>
</evidence>
<feature type="transmembrane region" description="Helical" evidence="6">
    <location>
        <begin position="424"/>
        <end position="441"/>
    </location>
</feature>
<dbReference type="RefSeq" id="WP_170033636.1">
    <property type="nucleotide sequence ID" value="NZ_JABDTL010000001.1"/>
</dbReference>
<keyword evidence="6" id="KW-0739">Sodium transport</keyword>
<feature type="transmembrane region" description="Helical" evidence="6">
    <location>
        <begin position="317"/>
        <end position="338"/>
    </location>
</feature>
<dbReference type="InterPro" id="IPR023171">
    <property type="entry name" value="Na/H_antiporter_dom_sf"/>
</dbReference>
<dbReference type="InterPro" id="IPR004670">
    <property type="entry name" value="NhaA"/>
</dbReference>
<dbReference type="HAMAP" id="MF_01844">
    <property type="entry name" value="NhaA"/>
    <property type="match status" value="1"/>
</dbReference>
<comment type="caution">
    <text evidence="7">The sequence shown here is derived from an EMBL/GenBank/DDBJ whole genome shotgun (WGS) entry which is preliminary data.</text>
</comment>
<feature type="transmembrane region" description="Helical" evidence="6">
    <location>
        <begin position="225"/>
        <end position="251"/>
    </location>
</feature>
<keyword evidence="2 6" id="KW-1003">Cell membrane</keyword>
<feature type="transmembrane region" description="Helical" evidence="6">
    <location>
        <begin position="350"/>
        <end position="372"/>
    </location>
</feature>
<dbReference type="Pfam" id="PF06965">
    <property type="entry name" value="Na_H_antiport_1"/>
    <property type="match status" value="1"/>
</dbReference>
<reference evidence="7 8" key="1">
    <citation type="submission" date="2020-08" db="EMBL/GenBank/DDBJ databases">
        <title>Genomic Encyclopedia of Type Strains, Phase IV (KMG-IV): sequencing the most valuable type-strain genomes for metagenomic binning, comparative biology and taxonomic classification.</title>
        <authorList>
            <person name="Goeker M."/>
        </authorList>
    </citation>
    <scope>NUCLEOTIDE SEQUENCE [LARGE SCALE GENOMIC DNA]</scope>
    <source>
        <strain evidence="7 8">DSM 29007</strain>
    </source>
</reference>
<comment type="similarity">
    <text evidence="6">Belongs to the NhaA Na(+)/H(+) (TC 2.A.33) antiporter family.</text>
</comment>
<name>A0A841H777_9BACT</name>
<comment type="subcellular location">
    <subcellularLocation>
        <location evidence="1">Cell inner membrane</location>
        <topology evidence="1">Multi-pass membrane protein</topology>
    </subcellularLocation>
    <subcellularLocation>
        <location evidence="6">Cell membrane</location>
        <topology evidence="6">Multi-pass membrane protein</topology>
    </subcellularLocation>
</comment>
<gene>
    <name evidence="6" type="primary">nhaA</name>
    <name evidence="7" type="ORF">HNQ61_005638</name>
</gene>
<feature type="transmembrane region" description="Helical" evidence="6">
    <location>
        <begin position="112"/>
        <end position="133"/>
    </location>
</feature>
<evidence type="ECO:0000313" key="8">
    <source>
        <dbReference type="Proteomes" id="UP000582837"/>
    </source>
</evidence>
<dbReference type="AlphaFoldDB" id="A0A841H777"/>
<feature type="transmembrane region" description="Helical" evidence="6">
    <location>
        <begin position="393"/>
        <end position="412"/>
    </location>
</feature>
<dbReference type="GO" id="GO:0015385">
    <property type="term" value="F:sodium:proton antiporter activity"/>
    <property type="evidence" value="ECO:0007669"/>
    <property type="project" value="UniProtKB-UniRule"/>
</dbReference>
<evidence type="ECO:0000256" key="3">
    <source>
        <dbReference type="ARBA" id="ARBA00022692"/>
    </source>
</evidence>
<proteinExistence type="inferred from homology"/>
<keyword evidence="6" id="KW-0813">Transport</keyword>
<keyword evidence="3 6" id="KW-0812">Transmembrane</keyword>
<keyword evidence="6" id="KW-0050">Antiport</keyword>
<feature type="transmembrane region" description="Helical" evidence="6">
    <location>
        <begin position="145"/>
        <end position="165"/>
    </location>
</feature>
<evidence type="ECO:0000256" key="4">
    <source>
        <dbReference type="ARBA" id="ARBA00022989"/>
    </source>
</evidence>
<dbReference type="Proteomes" id="UP000582837">
    <property type="component" value="Unassembled WGS sequence"/>
</dbReference>
<keyword evidence="4 6" id="KW-1133">Transmembrane helix</keyword>
<keyword evidence="8" id="KW-1185">Reference proteome</keyword>
<feature type="transmembrane region" description="Helical" evidence="6">
    <location>
        <begin position="199"/>
        <end position="219"/>
    </location>
</feature>
<dbReference type="PANTHER" id="PTHR30341:SF0">
    <property type="entry name" value="NA(+)_H(+) ANTIPORTER NHAA"/>
    <property type="match status" value="1"/>
</dbReference>
<dbReference type="GO" id="GO:0006885">
    <property type="term" value="P:regulation of pH"/>
    <property type="evidence" value="ECO:0007669"/>
    <property type="project" value="UniProtKB-UniRule"/>
</dbReference>
<dbReference type="NCBIfam" id="TIGR00773">
    <property type="entry name" value="NhaA"/>
    <property type="match status" value="1"/>
</dbReference>
<evidence type="ECO:0000313" key="7">
    <source>
        <dbReference type="EMBL" id="MBB6073957.1"/>
    </source>
</evidence>
<protein>
    <recommendedName>
        <fullName evidence="6">Na(+)/H(+) antiporter NhaA</fullName>
    </recommendedName>
    <alternativeName>
        <fullName evidence="6">Sodium/proton antiporter NhaA</fullName>
    </alternativeName>
</protein>
<keyword evidence="6" id="KW-0406">Ion transport</keyword>
<feature type="transmembrane region" description="Helical" evidence="6">
    <location>
        <begin position="32"/>
        <end position="52"/>
    </location>
</feature>